<dbReference type="InterPro" id="IPR040026">
    <property type="entry name" value="FliD"/>
</dbReference>
<dbReference type="PANTHER" id="PTHR30288:SF0">
    <property type="entry name" value="FLAGELLAR HOOK-ASSOCIATED PROTEIN 2"/>
    <property type="match status" value="1"/>
</dbReference>
<dbReference type="GO" id="GO:0007155">
    <property type="term" value="P:cell adhesion"/>
    <property type="evidence" value="ECO:0007669"/>
    <property type="project" value="InterPro"/>
</dbReference>
<comment type="caution">
    <text evidence="8">The sequence shown here is derived from an EMBL/GenBank/DDBJ whole genome shotgun (WGS) entry which is preliminary data.</text>
</comment>
<evidence type="ECO:0000256" key="5">
    <source>
        <dbReference type="RuleBase" id="RU362066"/>
    </source>
</evidence>
<dbReference type="InterPro" id="IPR003481">
    <property type="entry name" value="FliD_N"/>
</dbReference>
<evidence type="ECO:0000256" key="4">
    <source>
        <dbReference type="ARBA" id="ARBA00023143"/>
    </source>
</evidence>
<proteinExistence type="inferred from homology"/>
<feature type="domain" description="Flagellar hook-associated protein 2 C-terminal" evidence="7">
    <location>
        <begin position="243"/>
        <end position="469"/>
    </location>
</feature>
<organism evidence="8 9">
    <name type="scientific">Variovorax paradoxus</name>
    <dbReference type="NCBI Taxonomy" id="34073"/>
    <lineage>
        <taxon>Bacteria</taxon>
        <taxon>Pseudomonadati</taxon>
        <taxon>Pseudomonadota</taxon>
        <taxon>Betaproteobacteria</taxon>
        <taxon>Burkholderiales</taxon>
        <taxon>Comamonadaceae</taxon>
        <taxon>Variovorax</taxon>
    </lineage>
</organism>
<evidence type="ECO:0000256" key="3">
    <source>
        <dbReference type="ARBA" id="ARBA00023054"/>
    </source>
</evidence>
<dbReference type="GO" id="GO:0009424">
    <property type="term" value="C:bacterial-type flagellum hook"/>
    <property type="evidence" value="ECO:0007669"/>
    <property type="project" value="UniProtKB-UniRule"/>
</dbReference>
<evidence type="ECO:0000256" key="1">
    <source>
        <dbReference type="ARBA" id="ARBA00009764"/>
    </source>
</evidence>
<comment type="similarity">
    <text evidence="1 5">Belongs to the FliD family.</text>
</comment>
<dbReference type="Pfam" id="PF07195">
    <property type="entry name" value="FliD_C"/>
    <property type="match status" value="1"/>
</dbReference>
<dbReference type="Pfam" id="PF02465">
    <property type="entry name" value="FliD_N"/>
    <property type="match status" value="1"/>
</dbReference>
<name>A0A2W5S616_VARPD</name>
<sequence>MAASVSSAGIGSGLDVESIITKLMSVEKVPLTKLQTNATTIDSKISAYGSIKSQFASLQDIANKLATASAWNAKTATSSDATVVKATVVDSARAAATSFSVQVSQLAKAQSAASAAVASGSSTGTGTMKLQLGNWSSGSFVAKDGSSEITIDITAADATVSGMAAKINAANAGVTATVVTDATGERLLLRSNTTGESSGFRLQVIDGDGNDADEAGLSRFAFDPGAGAFGMGGAAQASALQMGQNAHATLNGIGIDSETNTLSNTVPGLSMTLVKETTSAVEVSLAVDNTAITKLANDFVTAYNATNSMLNQATKYDASTKTAALLQGDSTTVSMQNALRRLLSTTTSGNITMLSSLGIGVSKTGDGSIALDSTKFSAALANSPDDVQKFFTNATGNDATQGFGLKLKGLMDSILGTGGAIASKTASLDQQKKANSSDQDAMNNRLTATEARLRAQYTALDTKVASLNSLSTYITNQIAQWNKSTN</sequence>
<dbReference type="AlphaFoldDB" id="A0A2W5S616"/>
<evidence type="ECO:0000259" key="6">
    <source>
        <dbReference type="Pfam" id="PF02465"/>
    </source>
</evidence>
<protein>
    <recommendedName>
        <fullName evidence="5">Flagellar hook-associated protein 2</fullName>
        <shortName evidence="5">HAP2</shortName>
    </recommendedName>
    <alternativeName>
        <fullName evidence="5">Flagellar cap protein</fullName>
    </alternativeName>
</protein>
<evidence type="ECO:0000313" key="9">
    <source>
        <dbReference type="Proteomes" id="UP000249135"/>
    </source>
</evidence>
<accession>A0A2W5S616</accession>
<reference evidence="8 9" key="1">
    <citation type="submission" date="2017-08" db="EMBL/GenBank/DDBJ databases">
        <title>Infants hospitalized years apart are colonized by the same room-sourced microbial strains.</title>
        <authorList>
            <person name="Brooks B."/>
            <person name="Olm M.R."/>
            <person name="Firek B.A."/>
            <person name="Baker R."/>
            <person name="Thomas B.C."/>
            <person name="Morowitz M.J."/>
            <person name="Banfield J.F."/>
        </authorList>
    </citation>
    <scope>NUCLEOTIDE SEQUENCE [LARGE SCALE GENOMIC DNA]</scope>
    <source>
        <strain evidence="8">S2_005_003_R2_41</strain>
    </source>
</reference>
<dbReference type="EMBL" id="QFPP01000102">
    <property type="protein sequence ID" value="PZQ75083.1"/>
    <property type="molecule type" value="Genomic_DNA"/>
</dbReference>
<dbReference type="Proteomes" id="UP000249135">
    <property type="component" value="Unassembled WGS sequence"/>
</dbReference>
<evidence type="ECO:0000259" key="7">
    <source>
        <dbReference type="Pfam" id="PF07195"/>
    </source>
</evidence>
<keyword evidence="5" id="KW-0964">Secreted</keyword>
<evidence type="ECO:0000256" key="2">
    <source>
        <dbReference type="ARBA" id="ARBA00011255"/>
    </source>
</evidence>
<dbReference type="PANTHER" id="PTHR30288">
    <property type="entry name" value="FLAGELLAR CAP/ASSEMBLY PROTEIN FLID"/>
    <property type="match status" value="1"/>
</dbReference>
<comment type="subcellular location">
    <subcellularLocation>
        <location evidence="5">Secreted</location>
    </subcellularLocation>
    <subcellularLocation>
        <location evidence="5">Bacterial flagellum</location>
    </subcellularLocation>
</comment>
<evidence type="ECO:0000313" key="8">
    <source>
        <dbReference type="EMBL" id="PZQ75083.1"/>
    </source>
</evidence>
<comment type="subunit">
    <text evidence="2 5">Homopentamer.</text>
</comment>
<keyword evidence="3" id="KW-0175">Coiled coil</keyword>
<dbReference type="GO" id="GO:0071973">
    <property type="term" value="P:bacterial-type flagellum-dependent cell motility"/>
    <property type="evidence" value="ECO:0007669"/>
    <property type="project" value="TreeGrafter"/>
</dbReference>
<dbReference type="GO" id="GO:0009421">
    <property type="term" value="C:bacterial-type flagellum filament cap"/>
    <property type="evidence" value="ECO:0007669"/>
    <property type="project" value="InterPro"/>
</dbReference>
<dbReference type="InterPro" id="IPR010809">
    <property type="entry name" value="FliD_C"/>
</dbReference>
<keyword evidence="4 5" id="KW-0975">Bacterial flagellum</keyword>
<gene>
    <name evidence="8" type="ORF">DI563_10620</name>
</gene>
<dbReference type="GO" id="GO:0005576">
    <property type="term" value="C:extracellular region"/>
    <property type="evidence" value="ECO:0007669"/>
    <property type="project" value="UniProtKB-SubCell"/>
</dbReference>
<feature type="domain" description="Flagellar hook-associated protein 2 N-terminal" evidence="6">
    <location>
        <begin position="12"/>
        <end position="110"/>
    </location>
</feature>
<comment type="function">
    <text evidence="5">Required for morphogenesis and for the elongation of the flagellar filament by facilitating polymerization of the flagellin monomers at the tip of growing filament. Forms a capping structure, which prevents flagellin subunits (transported through the central channel of the flagellum) from leaking out without polymerization at the distal end.</text>
</comment>